<dbReference type="Pfam" id="PF13731">
    <property type="entry name" value="WxL"/>
    <property type="match status" value="3"/>
</dbReference>
<dbReference type="Proteomes" id="UP000650485">
    <property type="component" value="Unassembled WGS sequence"/>
</dbReference>
<feature type="compositionally biased region" description="Basic and acidic residues" evidence="1">
    <location>
        <begin position="188"/>
        <end position="197"/>
    </location>
</feature>
<protein>
    <submittedName>
        <fullName evidence="3">WxL domain-containing protein</fullName>
    </submittedName>
</protein>
<dbReference type="InterPro" id="IPR027994">
    <property type="entry name" value="WxL_dom"/>
</dbReference>
<accession>A0A923NF09</accession>
<reference evidence="3" key="1">
    <citation type="submission" date="2020-08" db="EMBL/GenBank/DDBJ databases">
        <title>Complete genome sequence of Weissella confusa strain FS54 provides insights into metabolic potential.</title>
        <authorList>
            <person name="Fhoula I."/>
            <person name="Najjari A."/>
            <person name="Lekired A."/>
            <person name="Bessrour-Aouam N."/>
            <person name="Jaballah S."/>
            <person name="Klibi N."/>
            <person name="Ouzari H.-I."/>
        </authorList>
    </citation>
    <scope>NUCLEOTIDE SEQUENCE</scope>
    <source>
        <strain evidence="3">FS54</strain>
    </source>
</reference>
<feature type="domain" description="WxL" evidence="2">
    <location>
        <begin position="1"/>
        <end position="56"/>
    </location>
</feature>
<evidence type="ECO:0000259" key="2">
    <source>
        <dbReference type="Pfam" id="PF13731"/>
    </source>
</evidence>
<feature type="domain" description="WxL" evidence="2">
    <location>
        <begin position="59"/>
        <end position="112"/>
    </location>
</feature>
<sequence>MDAKAGTMPGNYFASFAGSADASAHTDNGVSLDVPANAALADTYKTTLTWTLTNAPVGNYIPAYTEVSDKRAVQSGWHLAVKQDTDFTGSKGAVLKGAALKLVDPAVSELAGGATSTIAHQAKPKENPDKPVTPGTDPENPDTPDQPGNNGNDSKALLKLVWATDFDFGSHTISSKQESYAAQQLKTKSHDPPTKTW</sequence>
<organism evidence="3 4">
    <name type="scientific">Weissella confusa</name>
    <name type="common">Lactobacillus confusus</name>
    <dbReference type="NCBI Taxonomy" id="1583"/>
    <lineage>
        <taxon>Bacteria</taxon>
        <taxon>Bacillati</taxon>
        <taxon>Bacillota</taxon>
        <taxon>Bacilli</taxon>
        <taxon>Lactobacillales</taxon>
        <taxon>Lactobacillaceae</taxon>
        <taxon>Weissella</taxon>
    </lineage>
</organism>
<dbReference type="AlphaFoldDB" id="A0A923NF09"/>
<feature type="region of interest" description="Disordered" evidence="1">
    <location>
        <begin position="174"/>
        <end position="197"/>
    </location>
</feature>
<feature type="domain" description="WxL" evidence="2">
    <location>
        <begin position="121"/>
        <end position="188"/>
    </location>
</feature>
<feature type="compositionally biased region" description="Polar residues" evidence="1">
    <location>
        <begin position="174"/>
        <end position="186"/>
    </location>
</feature>
<evidence type="ECO:0000313" key="3">
    <source>
        <dbReference type="EMBL" id="MBC6499392.1"/>
    </source>
</evidence>
<gene>
    <name evidence="3" type="ORF">H7R52_13060</name>
</gene>
<evidence type="ECO:0000313" key="4">
    <source>
        <dbReference type="Proteomes" id="UP000650485"/>
    </source>
</evidence>
<proteinExistence type="predicted"/>
<dbReference type="EMBL" id="JACSZT010000009">
    <property type="protein sequence ID" value="MBC6499392.1"/>
    <property type="molecule type" value="Genomic_DNA"/>
</dbReference>
<comment type="caution">
    <text evidence="3">The sequence shown here is derived from an EMBL/GenBank/DDBJ whole genome shotgun (WGS) entry which is preliminary data.</text>
</comment>
<name>A0A923NF09_WEICO</name>
<feature type="region of interest" description="Disordered" evidence="1">
    <location>
        <begin position="116"/>
        <end position="156"/>
    </location>
</feature>
<evidence type="ECO:0000256" key="1">
    <source>
        <dbReference type="SAM" id="MobiDB-lite"/>
    </source>
</evidence>